<accession>A0A5B2VWX4</accession>
<gene>
    <name evidence="1" type="ORF">F0L74_09850</name>
</gene>
<reference evidence="1 2" key="1">
    <citation type="submission" date="2019-09" db="EMBL/GenBank/DDBJ databases">
        <title>Chitinophaga ginsengihumi sp. nov., isolated from soil of ginseng rhizosphere.</title>
        <authorList>
            <person name="Lee J."/>
        </authorList>
    </citation>
    <scope>NUCLEOTIDE SEQUENCE [LARGE SCALE GENOMIC DNA]</scope>
    <source>
        <strain evidence="1 2">BN140078</strain>
    </source>
</reference>
<name>A0A5B2VWX4_9BACT</name>
<organism evidence="1 2">
    <name type="scientific">Chitinophaga agrisoli</name>
    <dbReference type="NCBI Taxonomy" id="2607653"/>
    <lineage>
        <taxon>Bacteria</taxon>
        <taxon>Pseudomonadati</taxon>
        <taxon>Bacteroidota</taxon>
        <taxon>Chitinophagia</taxon>
        <taxon>Chitinophagales</taxon>
        <taxon>Chitinophagaceae</taxon>
        <taxon>Chitinophaga</taxon>
    </lineage>
</organism>
<dbReference type="AlphaFoldDB" id="A0A5B2VWX4"/>
<sequence length="110" mass="12548">MTQPDGTDKYRYCNHHHELTDEYELVDFGDGEFVANKAAIPLLKALNEAGLKTRTHHYDGQNRHGFVSILLGNVRAEVRVVNELDADRTKYNGQYELLIGWETDVQKATT</sequence>
<reference evidence="1 2" key="2">
    <citation type="submission" date="2019-09" db="EMBL/GenBank/DDBJ databases">
        <authorList>
            <person name="Jin C."/>
        </authorList>
    </citation>
    <scope>NUCLEOTIDE SEQUENCE [LARGE SCALE GENOMIC DNA]</scope>
    <source>
        <strain evidence="1 2">BN140078</strain>
    </source>
</reference>
<proteinExistence type="predicted"/>
<protein>
    <submittedName>
        <fullName evidence="1">Uncharacterized protein</fullName>
    </submittedName>
</protein>
<evidence type="ECO:0000313" key="1">
    <source>
        <dbReference type="EMBL" id="KAA2242822.1"/>
    </source>
</evidence>
<keyword evidence="2" id="KW-1185">Reference proteome</keyword>
<evidence type="ECO:0000313" key="2">
    <source>
        <dbReference type="Proteomes" id="UP000324611"/>
    </source>
</evidence>
<dbReference type="EMBL" id="VUOC01000002">
    <property type="protein sequence ID" value="KAA2242822.1"/>
    <property type="molecule type" value="Genomic_DNA"/>
</dbReference>
<dbReference type="Proteomes" id="UP000324611">
    <property type="component" value="Unassembled WGS sequence"/>
</dbReference>
<dbReference type="RefSeq" id="WP_149837698.1">
    <property type="nucleotide sequence ID" value="NZ_VUOC01000002.1"/>
</dbReference>
<comment type="caution">
    <text evidence="1">The sequence shown here is derived from an EMBL/GenBank/DDBJ whole genome shotgun (WGS) entry which is preliminary data.</text>
</comment>